<dbReference type="GO" id="GO:0000160">
    <property type="term" value="P:phosphorelay signal transduction system"/>
    <property type="evidence" value="ECO:0007669"/>
    <property type="project" value="InterPro"/>
</dbReference>
<sequence>MYKMILIDDEDEVREGIKRKTDWHACGFDLIGDFDNGRDALDAMETLAPDAVITDICMPFMDGLELAGHIAERYPDVLVVIVTGYEQFEYAKQAIRLKVHDYLLKPINSEEFNGFLHRMKLELDEKRRQKEDLTLLRHQLNQSLPLLRERFLERLVTSSMKPEERERKFQFFQLRLSGSHYLALVAEVDDFTREGIELTEGTDAELLRFAAFNIIQEIFEQDHQGLVFRTRDDKFAIVFSGEPESLETRAQLLAEQAKYSTAKYLNLSVTLGIGTLTSSLEQISTSFQKALSALDYRFLLGRNQIISINDMEFGKVMDHAGYLEWEKQVLSAVKSGKSRQVTHVLEGWMEELKGSSCSVEQCLGWFHRLLVSLGNLVQEMGFDSAELLGPHPVSRLSGMKTLDEVKRWLETTCHCMLVSFSEKREHVAESQIRKAIAFIHENYPDEQLSLPQVCQHIYMSISYFSAMFKQHTGVTFIEYVTRYRMGKAKELLAVTQYKTYDVAARVGYGDPQYFSIIFKRHTGMTPKEYRMTAREGSGGHEA</sequence>
<feature type="coiled-coil region" evidence="5">
    <location>
        <begin position="116"/>
        <end position="143"/>
    </location>
</feature>
<proteinExistence type="predicted"/>
<evidence type="ECO:0000313" key="10">
    <source>
        <dbReference type="Proteomes" id="UP000215509"/>
    </source>
</evidence>
<keyword evidence="5" id="KW-0175">Coiled coil</keyword>
<keyword evidence="10" id="KW-1185">Reference proteome</keyword>
<keyword evidence="1" id="KW-0805">Transcription regulation</keyword>
<keyword evidence="2 9" id="KW-0238">DNA-binding</keyword>
<organism evidence="9 10">
    <name type="scientific">Paenibacillus rigui</name>
    <dbReference type="NCBI Taxonomy" id="554312"/>
    <lineage>
        <taxon>Bacteria</taxon>
        <taxon>Bacillati</taxon>
        <taxon>Bacillota</taxon>
        <taxon>Bacilli</taxon>
        <taxon>Bacillales</taxon>
        <taxon>Paenibacillaceae</taxon>
        <taxon>Paenibacillus</taxon>
    </lineage>
</organism>
<reference evidence="9 10" key="1">
    <citation type="submission" date="2017-07" db="EMBL/GenBank/DDBJ databases">
        <title>Genome sequencing and assembly of Paenibacillus rigui.</title>
        <authorList>
            <person name="Mayilraj S."/>
        </authorList>
    </citation>
    <scope>NUCLEOTIDE SEQUENCE [LARGE SCALE GENOMIC DNA]</scope>
    <source>
        <strain evidence="9 10">JCM 16352</strain>
    </source>
</reference>
<feature type="domain" description="Response regulatory" evidence="7">
    <location>
        <begin position="3"/>
        <end position="120"/>
    </location>
</feature>
<keyword evidence="3" id="KW-0804">Transcription</keyword>
<dbReference type="GO" id="GO:0003700">
    <property type="term" value="F:DNA-binding transcription factor activity"/>
    <property type="evidence" value="ECO:0007669"/>
    <property type="project" value="InterPro"/>
</dbReference>
<dbReference type="SMART" id="SM00342">
    <property type="entry name" value="HTH_ARAC"/>
    <property type="match status" value="1"/>
</dbReference>
<evidence type="ECO:0000256" key="4">
    <source>
        <dbReference type="PROSITE-ProRule" id="PRU00169"/>
    </source>
</evidence>
<evidence type="ECO:0000256" key="5">
    <source>
        <dbReference type="SAM" id="Coils"/>
    </source>
</evidence>
<dbReference type="Pfam" id="PF00072">
    <property type="entry name" value="Response_reg"/>
    <property type="match status" value="1"/>
</dbReference>
<dbReference type="PRINTS" id="PR00032">
    <property type="entry name" value="HTHARAC"/>
</dbReference>
<evidence type="ECO:0000256" key="3">
    <source>
        <dbReference type="ARBA" id="ARBA00023163"/>
    </source>
</evidence>
<dbReference type="InterPro" id="IPR001789">
    <property type="entry name" value="Sig_transdc_resp-reg_receiver"/>
</dbReference>
<dbReference type="InterPro" id="IPR011006">
    <property type="entry name" value="CheY-like_superfamily"/>
</dbReference>
<dbReference type="InterPro" id="IPR018060">
    <property type="entry name" value="HTH_AraC"/>
</dbReference>
<dbReference type="Gene3D" id="3.40.50.2300">
    <property type="match status" value="1"/>
</dbReference>
<protein>
    <submittedName>
        <fullName evidence="9">DNA-binding response regulator</fullName>
    </submittedName>
</protein>
<dbReference type="CDD" id="cd17536">
    <property type="entry name" value="REC_YesN-like"/>
    <property type="match status" value="1"/>
</dbReference>
<feature type="domain" description="GGDEF" evidence="8">
    <location>
        <begin position="179"/>
        <end position="310"/>
    </location>
</feature>
<dbReference type="EMBL" id="NMQW01000017">
    <property type="protein sequence ID" value="OXM86188.1"/>
    <property type="molecule type" value="Genomic_DNA"/>
</dbReference>
<name>A0A229URY8_9BACL</name>
<dbReference type="Proteomes" id="UP000215509">
    <property type="component" value="Unassembled WGS sequence"/>
</dbReference>
<keyword evidence="4" id="KW-0597">Phosphoprotein</keyword>
<dbReference type="InterPro" id="IPR020449">
    <property type="entry name" value="Tscrpt_reg_AraC-type_HTH"/>
</dbReference>
<evidence type="ECO:0000259" key="7">
    <source>
        <dbReference type="PROSITE" id="PS50110"/>
    </source>
</evidence>
<evidence type="ECO:0000256" key="2">
    <source>
        <dbReference type="ARBA" id="ARBA00023125"/>
    </source>
</evidence>
<feature type="modified residue" description="4-aspartylphosphate" evidence="4">
    <location>
        <position position="55"/>
    </location>
</feature>
<gene>
    <name evidence="9" type="ORF">CF651_13330</name>
</gene>
<dbReference type="Pfam" id="PF17853">
    <property type="entry name" value="GGDEF_2"/>
    <property type="match status" value="1"/>
</dbReference>
<evidence type="ECO:0000259" key="6">
    <source>
        <dbReference type="PROSITE" id="PS01124"/>
    </source>
</evidence>
<dbReference type="PROSITE" id="PS01124">
    <property type="entry name" value="HTH_ARAC_FAMILY_2"/>
    <property type="match status" value="1"/>
</dbReference>
<evidence type="ECO:0000259" key="8">
    <source>
        <dbReference type="PROSITE" id="PS50887"/>
    </source>
</evidence>
<dbReference type="Pfam" id="PF12833">
    <property type="entry name" value="HTH_18"/>
    <property type="match status" value="1"/>
</dbReference>
<dbReference type="InterPro" id="IPR000160">
    <property type="entry name" value="GGDEF_dom"/>
</dbReference>
<dbReference type="OrthoDB" id="9794370at2"/>
<evidence type="ECO:0000313" key="9">
    <source>
        <dbReference type="EMBL" id="OXM86188.1"/>
    </source>
</evidence>
<dbReference type="SUPFAM" id="SSF46689">
    <property type="entry name" value="Homeodomain-like"/>
    <property type="match status" value="2"/>
</dbReference>
<dbReference type="PROSITE" id="PS50887">
    <property type="entry name" value="GGDEF"/>
    <property type="match status" value="1"/>
</dbReference>
<comment type="caution">
    <text evidence="9">The sequence shown here is derived from an EMBL/GenBank/DDBJ whole genome shotgun (WGS) entry which is preliminary data.</text>
</comment>
<dbReference type="InterPro" id="IPR009057">
    <property type="entry name" value="Homeodomain-like_sf"/>
</dbReference>
<dbReference type="InterPro" id="IPR041522">
    <property type="entry name" value="CdaR_GGDEF"/>
</dbReference>
<dbReference type="SMART" id="SM00448">
    <property type="entry name" value="REC"/>
    <property type="match status" value="1"/>
</dbReference>
<dbReference type="SUPFAM" id="SSF52172">
    <property type="entry name" value="CheY-like"/>
    <property type="match status" value="1"/>
</dbReference>
<dbReference type="PROSITE" id="PS50110">
    <property type="entry name" value="RESPONSE_REGULATORY"/>
    <property type="match status" value="1"/>
</dbReference>
<feature type="domain" description="HTH araC/xylS-type" evidence="6">
    <location>
        <begin position="433"/>
        <end position="532"/>
    </location>
</feature>
<dbReference type="GO" id="GO:0043565">
    <property type="term" value="F:sequence-specific DNA binding"/>
    <property type="evidence" value="ECO:0007669"/>
    <property type="project" value="InterPro"/>
</dbReference>
<dbReference type="PANTHER" id="PTHR43280:SF2">
    <property type="entry name" value="HTH-TYPE TRANSCRIPTIONAL REGULATOR EXSA"/>
    <property type="match status" value="1"/>
</dbReference>
<evidence type="ECO:0000256" key="1">
    <source>
        <dbReference type="ARBA" id="ARBA00023015"/>
    </source>
</evidence>
<dbReference type="PANTHER" id="PTHR43280">
    <property type="entry name" value="ARAC-FAMILY TRANSCRIPTIONAL REGULATOR"/>
    <property type="match status" value="1"/>
</dbReference>
<accession>A0A229URY8</accession>
<dbReference type="RefSeq" id="WP_094015337.1">
    <property type="nucleotide sequence ID" value="NZ_NMQW01000017.1"/>
</dbReference>
<dbReference type="Gene3D" id="1.10.10.60">
    <property type="entry name" value="Homeodomain-like"/>
    <property type="match status" value="2"/>
</dbReference>
<dbReference type="AlphaFoldDB" id="A0A229URY8"/>